<gene>
    <name evidence="1" type="ORF">C1881_04125</name>
</gene>
<name>A0A369LI83_9ACTN</name>
<protein>
    <submittedName>
        <fullName evidence="1">Uncharacterized protein</fullName>
    </submittedName>
</protein>
<sequence>MSCVISVNIPFVTGRCDFYGRNLYPNTAPAVKHAYLDALIAEARSVSEDLGEPVSCVAFEGGALGTIEPQKLREFLSELASALPLADGCFVSAEVDPGLLSTATMDELLAFGISVLRFHCLTSNSIESERLERAGAVGEMAKSRIVLESAGFFNIDAQILVGLVGQTEKTVLKTLRELVLSSDVNHCTLLPARGSVAGDAVFATEMFCVASSFLKEHGFVQYAPLCFAKPGFELAIEHVRKSGDVVGLGPSTVSHLGDLTWANGGDIDAYIRSEADPEVITESVVEIAGPLASAQKEISRLWQLGSTSLSVDFGNLVCEGRLTAQGCLDFDEVARRIVAEFVE</sequence>
<dbReference type="PANTHER" id="PTHR13932:SF5">
    <property type="entry name" value="RADICAL S-ADENOSYL METHIONINE DOMAIN-CONTAINING PROTEIN 1, MITOCHONDRIAL"/>
    <property type="match status" value="1"/>
</dbReference>
<dbReference type="AlphaFoldDB" id="A0A369LI83"/>
<dbReference type="SUPFAM" id="SSF102114">
    <property type="entry name" value="Radical SAM enzymes"/>
    <property type="match status" value="1"/>
</dbReference>
<dbReference type="RefSeq" id="WP_114615278.1">
    <property type="nucleotide sequence ID" value="NZ_DBFBAR010000089.1"/>
</dbReference>
<organism evidence="1 2">
    <name type="scientific">Slackia isoflavoniconvertens</name>
    <dbReference type="NCBI Taxonomy" id="572010"/>
    <lineage>
        <taxon>Bacteria</taxon>
        <taxon>Bacillati</taxon>
        <taxon>Actinomycetota</taxon>
        <taxon>Coriobacteriia</taxon>
        <taxon>Eggerthellales</taxon>
        <taxon>Eggerthellaceae</taxon>
        <taxon>Slackia</taxon>
    </lineage>
</organism>
<dbReference type="GO" id="GO:0005737">
    <property type="term" value="C:cytoplasm"/>
    <property type="evidence" value="ECO:0007669"/>
    <property type="project" value="TreeGrafter"/>
</dbReference>
<dbReference type="InterPro" id="IPR034505">
    <property type="entry name" value="Coproporphyrinogen-III_oxidase"/>
</dbReference>
<comment type="caution">
    <text evidence="1">The sequence shown here is derived from an EMBL/GenBank/DDBJ whole genome shotgun (WGS) entry which is preliminary data.</text>
</comment>
<evidence type="ECO:0000313" key="1">
    <source>
        <dbReference type="EMBL" id="RDB59331.1"/>
    </source>
</evidence>
<reference evidence="1 2" key="1">
    <citation type="journal article" date="2018" name="Elife">
        <title>Discovery and characterization of a prevalent human gut bacterial enzyme sufficient for the inactivation of a family of plant toxins.</title>
        <authorList>
            <person name="Koppel N."/>
            <person name="Bisanz J.E."/>
            <person name="Pandelia M.E."/>
            <person name="Turnbaugh P.J."/>
            <person name="Balskus E.P."/>
        </authorList>
    </citation>
    <scope>NUCLEOTIDE SEQUENCE [LARGE SCALE GENOMIC DNA]</scope>
    <source>
        <strain evidence="1 2">OB21 GAM31</strain>
    </source>
</reference>
<dbReference type="GO" id="GO:0051539">
    <property type="term" value="F:4 iron, 4 sulfur cluster binding"/>
    <property type="evidence" value="ECO:0007669"/>
    <property type="project" value="TreeGrafter"/>
</dbReference>
<proteinExistence type="predicted"/>
<dbReference type="Proteomes" id="UP000253975">
    <property type="component" value="Unassembled WGS sequence"/>
</dbReference>
<dbReference type="PANTHER" id="PTHR13932">
    <property type="entry name" value="COPROPORPHYRINIGEN III OXIDASE"/>
    <property type="match status" value="1"/>
</dbReference>
<dbReference type="EMBL" id="PPTO01000005">
    <property type="protein sequence ID" value="RDB59331.1"/>
    <property type="molecule type" value="Genomic_DNA"/>
</dbReference>
<dbReference type="InterPro" id="IPR058240">
    <property type="entry name" value="rSAM_sf"/>
</dbReference>
<accession>A0A369LI83</accession>
<evidence type="ECO:0000313" key="2">
    <source>
        <dbReference type="Proteomes" id="UP000253975"/>
    </source>
</evidence>
<dbReference type="GO" id="GO:0006779">
    <property type="term" value="P:porphyrin-containing compound biosynthetic process"/>
    <property type="evidence" value="ECO:0007669"/>
    <property type="project" value="TreeGrafter"/>
</dbReference>